<dbReference type="RefSeq" id="WP_317702763.1">
    <property type="nucleotide sequence ID" value="NZ_CP136921.1"/>
</dbReference>
<keyword evidence="5" id="KW-1185">Reference proteome</keyword>
<dbReference type="InterPro" id="IPR002168">
    <property type="entry name" value="Lipase_GDXG_HIS_AS"/>
</dbReference>
<dbReference type="GO" id="GO:0016787">
    <property type="term" value="F:hydrolase activity"/>
    <property type="evidence" value="ECO:0007669"/>
    <property type="project" value="UniProtKB-KW"/>
</dbReference>
<dbReference type="PANTHER" id="PTHR48081">
    <property type="entry name" value="AB HYDROLASE SUPERFAMILY PROTEIN C4A8.06C"/>
    <property type="match status" value="1"/>
</dbReference>
<sequence length="325" mass="34527">MTNTDLAAQTHARLTPQMRSVVDRLARAGRPALHTLSPAQARIAYEAGAGVLEVPRAELPRVEDLHVPSRDGVQLPARLYAPGTAAALPALLYLHGGGFTIGSVATHDVLCRELARLGRCMVLSLDYRLAPEHAFPTASNDAWDALAWLAANAARLGADPGRLAVGGDSAGGTLAAVNAILARDAGLPLALQLLIYPGTTAHQDTLSHTEFAHGPILDRAAIGWFFDQYIPSRAEREDWRFAPLLAPDVDGVAPAWIGLAECDPLVDEGVEYGDKLRAAGVAVDLEIYRGVTHEFIKMGRAIAEARRAHQDAARALRAAFGIDGG</sequence>
<dbReference type="InterPro" id="IPR050300">
    <property type="entry name" value="GDXG_lipolytic_enzyme"/>
</dbReference>
<dbReference type="Pfam" id="PF07859">
    <property type="entry name" value="Abhydrolase_3"/>
    <property type="match status" value="1"/>
</dbReference>
<organism evidence="4 5">
    <name type="scientific">Diaphorobacter limosus</name>
    <dbReference type="NCBI Taxonomy" id="3036128"/>
    <lineage>
        <taxon>Bacteria</taxon>
        <taxon>Pseudomonadati</taxon>
        <taxon>Pseudomonadota</taxon>
        <taxon>Betaproteobacteria</taxon>
        <taxon>Burkholderiales</taxon>
        <taxon>Comamonadaceae</taxon>
        <taxon>Diaphorobacter</taxon>
    </lineage>
</organism>
<gene>
    <name evidence="4" type="ORF">P4826_04770</name>
</gene>
<evidence type="ECO:0000313" key="5">
    <source>
        <dbReference type="Proteomes" id="UP001303211"/>
    </source>
</evidence>
<dbReference type="PROSITE" id="PS01173">
    <property type="entry name" value="LIPASE_GDXG_HIS"/>
    <property type="match status" value="1"/>
</dbReference>
<dbReference type="Proteomes" id="UP001303211">
    <property type="component" value="Chromosome"/>
</dbReference>
<dbReference type="PANTHER" id="PTHR48081:SF8">
    <property type="entry name" value="ALPHA_BETA HYDROLASE FOLD-3 DOMAIN-CONTAINING PROTEIN-RELATED"/>
    <property type="match status" value="1"/>
</dbReference>
<keyword evidence="2 4" id="KW-0378">Hydrolase</keyword>
<protein>
    <submittedName>
        <fullName evidence="4">Alpha/beta hydrolase</fullName>
    </submittedName>
</protein>
<evidence type="ECO:0000259" key="3">
    <source>
        <dbReference type="Pfam" id="PF07859"/>
    </source>
</evidence>
<dbReference type="InterPro" id="IPR029058">
    <property type="entry name" value="AB_hydrolase_fold"/>
</dbReference>
<evidence type="ECO:0000256" key="1">
    <source>
        <dbReference type="ARBA" id="ARBA00010515"/>
    </source>
</evidence>
<evidence type="ECO:0000256" key="2">
    <source>
        <dbReference type="ARBA" id="ARBA00022801"/>
    </source>
</evidence>
<dbReference type="Gene3D" id="3.40.50.1820">
    <property type="entry name" value="alpha/beta hydrolase"/>
    <property type="match status" value="1"/>
</dbReference>
<dbReference type="SUPFAM" id="SSF53474">
    <property type="entry name" value="alpha/beta-Hydrolases"/>
    <property type="match status" value="1"/>
</dbReference>
<evidence type="ECO:0000313" key="4">
    <source>
        <dbReference type="EMBL" id="WOO33396.1"/>
    </source>
</evidence>
<reference evidence="4 5" key="1">
    <citation type="submission" date="2023-03" db="EMBL/GenBank/DDBJ databases">
        <title>Diaphorobacter basophil sp. nov., isolated from a sewage-treatment plant.</title>
        <authorList>
            <person name="Yang K."/>
        </authorList>
    </citation>
    <scope>NUCLEOTIDE SEQUENCE [LARGE SCALE GENOMIC DNA]</scope>
    <source>
        <strain evidence="4 5">Y-1</strain>
    </source>
</reference>
<name>A0ABZ0J6X3_9BURK</name>
<proteinExistence type="inferred from homology"/>
<accession>A0ABZ0J6X3</accession>
<dbReference type="EMBL" id="CP136921">
    <property type="protein sequence ID" value="WOO33396.1"/>
    <property type="molecule type" value="Genomic_DNA"/>
</dbReference>
<feature type="domain" description="Alpha/beta hydrolase fold-3" evidence="3">
    <location>
        <begin position="91"/>
        <end position="296"/>
    </location>
</feature>
<dbReference type="InterPro" id="IPR013094">
    <property type="entry name" value="AB_hydrolase_3"/>
</dbReference>
<comment type="similarity">
    <text evidence="1">Belongs to the 'GDXG' lipolytic enzyme family.</text>
</comment>